<evidence type="ECO:0000313" key="5">
    <source>
        <dbReference type="Proteomes" id="UP000798602"/>
    </source>
</evidence>
<dbReference type="InterPro" id="IPR001296">
    <property type="entry name" value="Glyco_trans_1"/>
</dbReference>
<dbReference type="Gene3D" id="3.40.50.2000">
    <property type="entry name" value="Glycogen Phosphorylase B"/>
    <property type="match status" value="2"/>
</dbReference>
<dbReference type="CDD" id="cd03801">
    <property type="entry name" value="GT4_PimA-like"/>
    <property type="match status" value="1"/>
</dbReference>
<dbReference type="Proteomes" id="UP000798602">
    <property type="component" value="Unassembled WGS sequence"/>
</dbReference>
<keyword evidence="2" id="KW-0472">Membrane</keyword>
<name>A0ABW9Z7H0_9FLAO</name>
<keyword evidence="1" id="KW-0808">Transferase</keyword>
<comment type="caution">
    <text evidence="4">The sequence shown here is derived from an EMBL/GenBank/DDBJ whole genome shotgun (WGS) entry which is preliminary data.</text>
</comment>
<dbReference type="PANTHER" id="PTHR46401">
    <property type="entry name" value="GLYCOSYLTRANSFERASE WBBK-RELATED"/>
    <property type="match status" value="1"/>
</dbReference>
<feature type="transmembrane region" description="Helical" evidence="2">
    <location>
        <begin position="57"/>
        <end position="77"/>
    </location>
</feature>
<keyword evidence="5" id="KW-1185">Reference proteome</keyword>
<dbReference type="Pfam" id="PF00534">
    <property type="entry name" value="Glycos_transf_1"/>
    <property type="match status" value="1"/>
</dbReference>
<proteinExistence type="predicted"/>
<keyword evidence="2" id="KW-0812">Transmembrane</keyword>
<dbReference type="EMBL" id="JAABLM010000006">
    <property type="protein sequence ID" value="NBL64818.1"/>
    <property type="molecule type" value="Genomic_DNA"/>
</dbReference>
<dbReference type="SUPFAM" id="SSF53756">
    <property type="entry name" value="UDP-Glycosyltransferase/glycogen phosphorylase"/>
    <property type="match status" value="1"/>
</dbReference>
<keyword evidence="2" id="KW-1133">Transmembrane helix</keyword>
<feature type="domain" description="Glycosyl transferase family 1" evidence="3">
    <location>
        <begin position="173"/>
        <end position="330"/>
    </location>
</feature>
<reference evidence="5" key="1">
    <citation type="submission" date="2020-01" db="EMBL/GenBank/DDBJ databases">
        <title>Sphingomonas sp. strain CSW-10.</title>
        <authorList>
            <person name="Chen W.-M."/>
        </authorList>
    </citation>
    <scope>NUCLEOTIDE SEQUENCE [LARGE SCALE GENOMIC DNA]</scope>
    <source>
        <strain evidence="5">NST-5</strain>
    </source>
</reference>
<evidence type="ECO:0000259" key="3">
    <source>
        <dbReference type="Pfam" id="PF00534"/>
    </source>
</evidence>
<sequence>MPKVIYFTKYTKLGASSRLRSIQFFPFLEEQGFRITHQALFGNQYLSYLYKKSKLKLLYLFLGYVKRFLSLLFIFRYDFIVIEKELFPYFPAWIEIALNRLGKKYYVDYDDAIFHKYDLSRNPFIKKFLHDKIDIVMKNSQCVFAGNSYLAERAQKAGAKNIKLLPTVIDIGKYKKIDNKNKANFTLGWIGSPSTYKYVEKLLPTFYQLKESYPHFYVNIIGAKPYPDTIDFINYIPWSENQEVLEINKFDIGVMPLELSPWELGKCSYKLIQYMGCNVAVLASPVGMNVEVVQDNYNGFLVEDTAWFEFIEKYILDKNLTTIHGENGRQLVDTKFNIQVNLDTIIKEFQNQ</sequence>
<gene>
    <name evidence="4" type="ORF">GV828_06345</name>
</gene>
<dbReference type="PANTHER" id="PTHR46401:SF2">
    <property type="entry name" value="GLYCOSYLTRANSFERASE WBBK-RELATED"/>
    <property type="match status" value="1"/>
</dbReference>
<protein>
    <submittedName>
        <fullName evidence="4">Glycosyltransferase</fullName>
    </submittedName>
</protein>
<evidence type="ECO:0000256" key="1">
    <source>
        <dbReference type="ARBA" id="ARBA00022679"/>
    </source>
</evidence>
<evidence type="ECO:0000256" key="2">
    <source>
        <dbReference type="SAM" id="Phobius"/>
    </source>
</evidence>
<dbReference type="RefSeq" id="WP_166536646.1">
    <property type="nucleotide sequence ID" value="NZ_JAABLM010000006.1"/>
</dbReference>
<organism evidence="4 5">
    <name type="scientific">Flavobacterium ichthyis</name>
    <dbReference type="NCBI Taxonomy" id="2698827"/>
    <lineage>
        <taxon>Bacteria</taxon>
        <taxon>Pseudomonadati</taxon>
        <taxon>Bacteroidota</taxon>
        <taxon>Flavobacteriia</taxon>
        <taxon>Flavobacteriales</taxon>
        <taxon>Flavobacteriaceae</taxon>
        <taxon>Flavobacterium</taxon>
    </lineage>
</organism>
<accession>A0ABW9Z7H0</accession>
<evidence type="ECO:0000313" key="4">
    <source>
        <dbReference type="EMBL" id="NBL64818.1"/>
    </source>
</evidence>